<feature type="domain" description="N-acetyltransferase" evidence="1">
    <location>
        <begin position="14"/>
        <end position="156"/>
    </location>
</feature>
<keyword evidence="3" id="KW-1185">Reference proteome</keyword>
<dbReference type="Pfam" id="PF13673">
    <property type="entry name" value="Acetyltransf_10"/>
    <property type="match status" value="1"/>
</dbReference>
<evidence type="ECO:0000313" key="2">
    <source>
        <dbReference type="EMBL" id="GGH68642.1"/>
    </source>
</evidence>
<dbReference type="RefSeq" id="WP_172238014.1">
    <property type="nucleotide sequence ID" value="NZ_BMDD01000001.1"/>
</dbReference>
<dbReference type="Gene3D" id="3.40.630.30">
    <property type="match status" value="1"/>
</dbReference>
<accession>A0ABQ1ZLZ4</accession>
<reference evidence="3" key="1">
    <citation type="journal article" date="2019" name="Int. J. Syst. Evol. Microbiol.">
        <title>The Global Catalogue of Microorganisms (GCM) 10K type strain sequencing project: providing services to taxonomists for standard genome sequencing and annotation.</title>
        <authorList>
            <consortium name="The Broad Institute Genomics Platform"/>
            <consortium name="The Broad Institute Genome Sequencing Center for Infectious Disease"/>
            <person name="Wu L."/>
            <person name="Ma J."/>
        </authorList>
    </citation>
    <scope>NUCLEOTIDE SEQUENCE [LARGE SCALE GENOMIC DNA]</scope>
    <source>
        <strain evidence="3">CCM 8702</strain>
    </source>
</reference>
<gene>
    <name evidence="2" type="ORF">GCM10007362_02860</name>
</gene>
<protein>
    <submittedName>
        <fullName evidence="2">Acetyltransferase</fullName>
    </submittedName>
</protein>
<dbReference type="EMBL" id="BMDD01000001">
    <property type="protein sequence ID" value="GGH68642.1"/>
    <property type="molecule type" value="Genomic_DNA"/>
</dbReference>
<dbReference type="InterPro" id="IPR000182">
    <property type="entry name" value="GNAT_dom"/>
</dbReference>
<dbReference type="InterPro" id="IPR016181">
    <property type="entry name" value="Acyl_CoA_acyltransferase"/>
</dbReference>
<evidence type="ECO:0000259" key="1">
    <source>
        <dbReference type="PROSITE" id="PS51186"/>
    </source>
</evidence>
<dbReference type="CDD" id="cd04301">
    <property type="entry name" value="NAT_SF"/>
    <property type="match status" value="1"/>
</dbReference>
<organism evidence="2 3">
    <name type="scientific">Saccharibacillus endophyticus</name>
    <dbReference type="NCBI Taxonomy" id="2060666"/>
    <lineage>
        <taxon>Bacteria</taxon>
        <taxon>Bacillati</taxon>
        <taxon>Bacillota</taxon>
        <taxon>Bacilli</taxon>
        <taxon>Bacillales</taxon>
        <taxon>Paenibacillaceae</taxon>
        <taxon>Saccharibacillus</taxon>
    </lineage>
</organism>
<dbReference type="SUPFAM" id="SSF55729">
    <property type="entry name" value="Acyl-CoA N-acyltransferases (Nat)"/>
    <property type="match status" value="1"/>
</dbReference>
<dbReference type="PROSITE" id="PS51186">
    <property type="entry name" value="GNAT"/>
    <property type="match status" value="1"/>
</dbReference>
<sequence>MQITLSLAGVEDANTIHAMQIHSFAPLLEKYQDTSTSPALQSVEHIRERIEQPATDYYIIRCDAETVGAIRIVRKEQFNRVSPVFVLPEYQGRGIARAAFALAEAHYPDVRQWELDTVLQEKGNCHLYESLGYRRYGEKKAINQRMTLIFYEKEIVR</sequence>
<dbReference type="Proteomes" id="UP000605427">
    <property type="component" value="Unassembled WGS sequence"/>
</dbReference>
<name>A0ABQ1ZLZ4_9BACL</name>
<comment type="caution">
    <text evidence="2">The sequence shown here is derived from an EMBL/GenBank/DDBJ whole genome shotgun (WGS) entry which is preliminary data.</text>
</comment>
<evidence type="ECO:0000313" key="3">
    <source>
        <dbReference type="Proteomes" id="UP000605427"/>
    </source>
</evidence>
<proteinExistence type="predicted"/>